<keyword evidence="2" id="KW-1185">Reference proteome</keyword>
<dbReference type="Gene3D" id="3.30.420.10">
    <property type="entry name" value="Ribonuclease H-like superfamily/Ribonuclease H"/>
    <property type="match status" value="1"/>
</dbReference>
<sequence length="76" mass="8862">MHIALFVKRFLVDKLIHGLEDPPYCPNITSYDLYLFRKVNIVLMGTHFQSVEAVKAKTTDLLKMVTPNEPQHCFER</sequence>
<evidence type="ECO:0000313" key="1">
    <source>
        <dbReference type="EMBL" id="GFY00361.1"/>
    </source>
</evidence>
<dbReference type="GO" id="GO:0003676">
    <property type="term" value="F:nucleic acid binding"/>
    <property type="evidence" value="ECO:0007669"/>
    <property type="project" value="InterPro"/>
</dbReference>
<proteinExistence type="predicted"/>
<dbReference type="EMBL" id="BMAU01021220">
    <property type="protein sequence ID" value="GFY00361.1"/>
    <property type="molecule type" value="Genomic_DNA"/>
</dbReference>
<reference evidence="1" key="1">
    <citation type="submission" date="2020-08" db="EMBL/GenBank/DDBJ databases">
        <title>Multicomponent nature underlies the extraordinary mechanical properties of spider dragline silk.</title>
        <authorList>
            <person name="Kono N."/>
            <person name="Nakamura H."/>
            <person name="Mori M."/>
            <person name="Yoshida Y."/>
            <person name="Ohtoshi R."/>
            <person name="Malay A.D."/>
            <person name="Moran D.A.P."/>
            <person name="Tomita M."/>
            <person name="Numata K."/>
            <person name="Arakawa K."/>
        </authorList>
    </citation>
    <scope>NUCLEOTIDE SEQUENCE</scope>
</reference>
<comment type="caution">
    <text evidence="1">The sequence shown here is derived from an EMBL/GenBank/DDBJ whole genome shotgun (WGS) entry which is preliminary data.</text>
</comment>
<dbReference type="AlphaFoldDB" id="A0A8X6RUB3"/>
<accession>A0A8X6RUB3</accession>
<protein>
    <submittedName>
        <fullName evidence="1">Uncharacterized protein</fullName>
    </submittedName>
</protein>
<name>A0A8X6RUB3_TRICX</name>
<gene>
    <name evidence="1" type="ORF">TNCV_1664001</name>
</gene>
<evidence type="ECO:0000313" key="2">
    <source>
        <dbReference type="Proteomes" id="UP000887159"/>
    </source>
</evidence>
<dbReference type="InterPro" id="IPR036397">
    <property type="entry name" value="RNaseH_sf"/>
</dbReference>
<dbReference type="Proteomes" id="UP000887159">
    <property type="component" value="Unassembled WGS sequence"/>
</dbReference>
<organism evidence="1 2">
    <name type="scientific">Trichonephila clavipes</name>
    <name type="common">Golden silk orbweaver</name>
    <name type="synonym">Nephila clavipes</name>
    <dbReference type="NCBI Taxonomy" id="2585209"/>
    <lineage>
        <taxon>Eukaryota</taxon>
        <taxon>Metazoa</taxon>
        <taxon>Ecdysozoa</taxon>
        <taxon>Arthropoda</taxon>
        <taxon>Chelicerata</taxon>
        <taxon>Arachnida</taxon>
        <taxon>Araneae</taxon>
        <taxon>Araneomorphae</taxon>
        <taxon>Entelegynae</taxon>
        <taxon>Araneoidea</taxon>
        <taxon>Nephilidae</taxon>
        <taxon>Trichonephila</taxon>
    </lineage>
</organism>